<feature type="transmembrane region" description="Helical" evidence="5">
    <location>
        <begin position="248"/>
        <end position="268"/>
    </location>
</feature>
<feature type="domain" description="Major facilitator superfamily (MFS) profile" evidence="6">
    <location>
        <begin position="214"/>
        <end position="407"/>
    </location>
</feature>
<dbReference type="PANTHER" id="PTHR23542:SF1">
    <property type="entry name" value="MAJOR FACILITATOR SUPERFAMILY (MFS) PROFILE DOMAIN-CONTAINING PROTEIN"/>
    <property type="match status" value="1"/>
</dbReference>
<comment type="subcellular location">
    <subcellularLocation>
        <location evidence="1">Cell membrane</location>
        <topology evidence="1">Multi-pass membrane protein</topology>
    </subcellularLocation>
</comment>
<dbReference type="EMBL" id="AP035881">
    <property type="protein sequence ID" value="BFP47237.1"/>
    <property type="molecule type" value="Genomic_DNA"/>
</dbReference>
<dbReference type="GO" id="GO:0022857">
    <property type="term" value="F:transmembrane transporter activity"/>
    <property type="evidence" value="ECO:0007669"/>
    <property type="project" value="InterPro"/>
</dbReference>
<keyword evidence="4 5" id="KW-0472">Membrane</keyword>
<dbReference type="PANTHER" id="PTHR23542">
    <property type="match status" value="1"/>
</dbReference>
<accession>A0AB33JXD0</accession>
<sequence>MFASYRRLFAAPGALAFTLTGLFARLSFAMTGVSTVVLIATRRDSYALAGAVSATGVVAVAVGLPLIGRLVDRYGQSRVSVAAVLLAVWPTAGLLLCAHFGAPAWTLFVCCAASAVLPNLGGMARARWAHLHRDDPAARHVANSLEQALDELCFMGGPVLAMLLCTSLFPEAGLLVGAVLGSAGLLLFAAQRRTEPPVQPPTETAERGALRHGGLRVLVLVFAATGVVFGSMEVTTLAYADALGQKPLAGGMLALVAAGSCVSGLLLGLVRGRVGTTGRLLLGVAAMSVLLLLPLAAGVSGAGLAVLGLTLFVAGSGTAPTMVAGMTMVQEVLPARQLNEGMGLAVAGILVGISTGAALGGVVAEQAAPGTGYLVPAGAAGLALLTALAGRRRLRERPAPPLSVLAA</sequence>
<gene>
    <name evidence="7" type="ORF">KCMC57_36050</name>
</gene>
<evidence type="ECO:0000259" key="6">
    <source>
        <dbReference type="PROSITE" id="PS50850"/>
    </source>
</evidence>
<keyword evidence="2 5" id="KW-0812">Transmembrane</keyword>
<proteinExistence type="predicted"/>
<dbReference type="SUPFAM" id="SSF103473">
    <property type="entry name" value="MFS general substrate transporter"/>
    <property type="match status" value="1"/>
</dbReference>
<dbReference type="GO" id="GO:0005886">
    <property type="term" value="C:plasma membrane"/>
    <property type="evidence" value="ECO:0007669"/>
    <property type="project" value="UniProtKB-SubCell"/>
</dbReference>
<evidence type="ECO:0000256" key="2">
    <source>
        <dbReference type="ARBA" id="ARBA00022692"/>
    </source>
</evidence>
<evidence type="ECO:0000256" key="3">
    <source>
        <dbReference type="ARBA" id="ARBA00022989"/>
    </source>
</evidence>
<protein>
    <submittedName>
        <fullName evidence="7">MFS transporter</fullName>
    </submittedName>
</protein>
<reference evidence="7" key="1">
    <citation type="submission" date="2024-07" db="EMBL/GenBank/DDBJ databases">
        <title>Complete genome sequences of cellulolytic bacteria, Kitasatospora sp. CMC57 and Streptomyces sp. CMC78, isolated from Japanese agricultural soil.</title>
        <authorList>
            <person name="Hashimoto T."/>
            <person name="Ito M."/>
            <person name="Iwamoto M."/>
            <person name="Fukahori D."/>
            <person name="Shoda T."/>
            <person name="Sakoda M."/>
            <person name="Morohoshi T."/>
            <person name="Mitsuboshi M."/>
            <person name="Nishizawa T."/>
        </authorList>
    </citation>
    <scope>NUCLEOTIDE SEQUENCE</scope>
    <source>
        <strain evidence="7">CMC57</strain>
    </source>
</reference>
<dbReference type="Gene3D" id="1.20.1250.20">
    <property type="entry name" value="MFS general substrate transporter like domains"/>
    <property type="match status" value="1"/>
</dbReference>
<dbReference type="RefSeq" id="WP_407989613.1">
    <property type="nucleotide sequence ID" value="NZ_AP035881.2"/>
</dbReference>
<evidence type="ECO:0000256" key="4">
    <source>
        <dbReference type="ARBA" id="ARBA00023136"/>
    </source>
</evidence>
<feature type="transmembrane region" description="Helical" evidence="5">
    <location>
        <begin position="79"/>
        <end position="102"/>
    </location>
</feature>
<organism evidence="7">
    <name type="scientific">Kitasatospora sp. CMC57</name>
    <dbReference type="NCBI Taxonomy" id="3231513"/>
    <lineage>
        <taxon>Bacteria</taxon>
        <taxon>Bacillati</taxon>
        <taxon>Actinomycetota</taxon>
        <taxon>Actinomycetes</taxon>
        <taxon>Kitasatosporales</taxon>
        <taxon>Streptomycetaceae</taxon>
        <taxon>Kitasatospora</taxon>
    </lineage>
</organism>
<feature type="transmembrane region" description="Helical" evidence="5">
    <location>
        <begin position="217"/>
        <end position="242"/>
    </location>
</feature>
<evidence type="ECO:0000256" key="5">
    <source>
        <dbReference type="SAM" id="Phobius"/>
    </source>
</evidence>
<dbReference type="InterPro" id="IPR036259">
    <property type="entry name" value="MFS_trans_sf"/>
</dbReference>
<name>A0AB33JXD0_9ACTN</name>
<dbReference type="InterPro" id="IPR011701">
    <property type="entry name" value="MFS"/>
</dbReference>
<feature type="transmembrane region" description="Helical" evidence="5">
    <location>
        <begin position="341"/>
        <end position="364"/>
    </location>
</feature>
<dbReference type="AlphaFoldDB" id="A0AB33JXD0"/>
<dbReference type="Pfam" id="PF07690">
    <property type="entry name" value="MFS_1"/>
    <property type="match status" value="1"/>
</dbReference>
<feature type="transmembrane region" description="Helical" evidence="5">
    <location>
        <begin position="45"/>
        <end position="67"/>
    </location>
</feature>
<dbReference type="InterPro" id="IPR020846">
    <property type="entry name" value="MFS_dom"/>
</dbReference>
<evidence type="ECO:0000256" key="1">
    <source>
        <dbReference type="ARBA" id="ARBA00004651"/>
    </source>
</evidence>
<feature type="transmembrane region" description="Helical" evidence="5">
    <location>
        <begin position="370"/>
        <end position="389"/>
    </location>
</feature>
<feature type="transmembrane region" description="Helical" evidence="5">
    <location>
        <begin position="280"/>
        <end position="299"/>
    </location>
</feature>
<evidence type="ECO:0000313" key="7">
    <source>
        <dbReference type="EMBL" id="BFP47237.1"/>
    </source>
</evidence>
<keyword evidence="3 5" id="KW-1133">Transmembrane helix</keyword>
<dbReference type="PROSITE" id="PS50850">
    <property type="entry name" value="MFS"/>
    <property type="match status" value="1"/>
</dbReference>
<feature type="transmembrane region" description="Helical" evidence="5">
    <location>
        <begin position="172"/>
        <end position="190"/>
    </location>
</feature>
<feature type="transmembrane region" description="Helical" evidence="5">
    <location>
        <begin position="305"/>
        <end position="329"/>
    </location>
</feature>